<name>E9D562_COCPS</name>
<dbReference type="VEuPathDB" id="FungiDB:D8B26_005385"/>
<dbReference type="VEuPathDB" id="FungiDB:CPSG_05330"/>
<dbReference type="Proteomes" id="UP000002497">
    <property type="component" value="Unassembled WGS sequence"/>
</dbReference>
<reference evidence="3" key="2">
    <citation type="submission" date="2010-03" db="EMBL/GenBank/DDBJ databases">
        <title>The genome sequence of Coccidioides posadasii strain Silveira.</title>
        <authorList>
            <consortium name="The Broad Institute Genome Sequencing Center for Infectious Disease"/>
            <person name="Neafsey D."/>
            <person name="Orbach M."/>
            <person name="Henn M.R."/>
            <person name="Cole G.T."/>
            <person name="Galgiani J."/>
            <person name="Gardner M.J."/>
            <person name="Kirkland T.N."/>
            <person name="Taylor J.W."/>
            <person name="Young S.K."/>
            <person name="Zeng Q."/>
            <person name="Koehrsen M."/>
            <person name="Alvarado L."/>
            <person name="Berlin A."/>
            <person name="Borenstein D."/>
            <person name="Chapman S.B."/>
            <person name="Chen Z."/>
            <person name="Engels R."/>
            <person name="Freedman E."/>
            <person name="Gellesch M."/>
            <person name="Goldberg J."/>
            <person name="Griggs A."/>
            <person name="Gujja S."/>
            <person name="Heilman E."/>
            <person name="Heiman D."/>
            <person name="Howarth C."/>
            <person name="Jen D."/>
            <person name="Larson L."/>
            <person name="Mehta T."/>
            <person name="Neiman D."/>
            <person name="Park D."/>
            <person name="Pearson M."/>
            <person name="Richards J."/>
            <person name="Roberts A."/>
            <person name="Saif S."/>
            <person name="Shea T."/>
            <person name="Shenoy N."/>
            <person name="Sisk P."/>
            <person name="Stolte C."/>
            <person name="Sykes S."/>
            <person name="Walk T."/>
            <person name="White J."/>
            <person name="Yandava C."/>
            <person name="Haas B."/>
            <person name="Nusbaum C."/>
            <person name="Birren B."/>
        </authorList>
    </citation>
    <scope>NUCLEOTIDE SEQUENCE [LARGE SCALE GENOMIC DNA]</scope>
    <source>
        <strain evidence="3">RMSCC 757 / Silveira</strain>
    </source>
</reference>
<evidence type="ECO:0000256" key="1">
    <source>
        <dbReference type="SAM" id="MobiDB-lite"/>
    </source>
</evidence>
<dbReference type="HOGENOM" id="CLU_2145652_0_0_1"/>
<keyword evidence="3" id="KW-1185">Reference proteome</keyword>
<organism evidence="3">
    <name type="scientific">Coccidioides posadasii (strain RMSCC 757 / Silveira)</name>
    <name type="common">Valley fever fungus</name>
    <dbReference type="NCBI Taxonomy" id="443226"/>
    <lineage>
        <taxon>Eukaryota</taxon>
        <taxon>Fungi</taxon>
        <taxon>Dikarya</taxon>
        <taxon>Ascomycota</taxon>
        <taxon>Pezizomycotina</taxon>
        <taxon>Eurotiomycetes</taxon>
        <taxon>Eurotiomycetidae</taxon>
        <taxon>Onygenales</taxon>
        <taxon>Onygenaceae</taxon>
        <taxon>Coccidioides</taxon>
    </lineage>
</organism>
<proteinExistence type="predicted"/>
<feature type="region of interest" description="Disordered" evidence="1">
    <location>
        <begin position="23"/>
        <end position="42"/>
    </location>
</feature>
<evidence type="ECO:0000313" key="2">
    <source>
        <dbReference type="EMBL" id="EFW18644.1"/>
    </source>
</evidence>
<dbReference type="EMBL" id="GL636492">
    <property type="protein sequence ID" value="EFW18644.1"/>
    <property type="molecule type" value="Genomic_DNA"/>
</dbReference>
<reference evidence="3" key="1">
    <citation type="journal article" date="2010" name="Genome Res.">
        <title>Population genomic sequencing of Coccidioides fungi reveals recent hybridization and transposon control.</title>
        <authorList>
            <person name="Neafsey D.E."/>
            <person name="Barker B.M."/>
            <person name="Sharpton T.J."/>
            <person name="Stajich J.E."/>
            <person name="Park D.J."/>
            <person name="Whiston E."/>
            <person name="Hung C.-Y."/>
            <person name="McMahan C."/>
            <person name="White J."/>
            <person name="Sykes S."/>
            <person name="Heiman D."/>
            <person name="Young S."/>
            <person name="Zeng Q."/>
            <person name="Abouelleil A."/>
            <person name="Aftuck L."/>
            <person name="Bessette D."/>
            <person name="Brown A."/>
            <person name="FitzGerald M."/>
            <person name="Lui A."/>
            <person name="Macdonald J.P."/>
            <person name="Priest M."/>
            <person name="Orbach M.J."/>
            <person name="Galgiani J.N."/>
            <person name="Kirkland T.N."/>
            <person name="Cole G.T."/>
            <person name="Birren B.W."/>
            <person name="Henn M.R."/>
            <person name="Taylor J.W."/>
            <person name="Rounsley S.D."/>
        </authorList>
    </citation>
    <scope>NUCLEOTIDE SEQUENCE [LARGE SCALE GENOMIC DNA]</scope>
    <source>
        <strain evidence="3">RMSCC 757 / Silveira</strain>
    </source>
</reference>
<gene>
    <name evidence="2" type="ORF">CPSG_05330</name>
</gene>
<dbReference type="AlphaFoldDB" id="E9D562"/>
<accession>E9D562</accession>
<protein>
    <submittedName>
        <fullName evidence="2">Predicted protein</fullName>
    </submittedName>
</protein>
<evidence type="ECO:0000313" key="3">
    <source>
        <dbReference type="Proteomes" id="UP000002497"/>
    </source>
</evidence>
<sequence>MADVSPTTMNAILSGLPLQPFDESLPELAHTPPEQHTTVEPAYSNENKIKELEAEVALLKGIVKGLQRYLDRLEPWTKEVHAALSKLGKEPQSASPTRSELIERILARQNIG</sequence>